<evidence type="ECO:0000313" key="1">
    <source>
        <dbReference type="EMBL" id="PQA88885.1"/>
    </source>
</evidence>
<dbReference type="Proteomes" id="UP000239504">
    <property type="component" value="Unassembled WGS sequence"/>
</dbReference>
<evidence type="ECO:0000313" key="2">
    <source>
        <dbReference type="Proteomes" id="UP000239504"/>
    </source>
</evidence>
<reference evidence="1 2" key="1">
    <citation type="submission" date="2017-12" db="EMBL/GenBank/DDBJ databases">
        <authorList>
            <person name="Hurst M.R.H."/>
        </authorList>
    </citation>
    <scope>NUCLEOTIDE SEQUENCE [LARGE SCALE GENOMIC DNA]</scope>
    <source>
        <strain evidence="1 2">SY-3-19</strain>
    </source>
</reference>
<sequence length="70" mass="7706">MGANKARALAETDGVAGGGGAISGLFFFSARKRHENHCPKSTHRIKRLRLPGRGVWRRRGEGDSRARAYE</sequence>
<comment type="caution">
    <text evidence="1">The sequence shown here is derived from an EMBL/GenBank/DDBJ whole genome shotgun (WGS) entry which is preliminary data.</text>
</comment>
<accession>A0A2S7K8Q1</accession>
<name>A0A2S7K8Q1_9PROT</name>
<gene>
    <name evidence="1" type="ORF">CW354_02685</name>
</gene>
<organism evidence="1 2">
    <name type="scientific">Hyphococcus luteus</name>
    <dbReference type="NCBI Taxonomy" id="2058213"/>
    <lineage>
        <taxon>Bacteria</taxon>
        <taxon>Pseudomonadati</taxon>
        <taxon>Pseudomonadota</taxon>
        <taxon>Alphaproteobacteria</taxon>
        <taxon>Parvularculales</taxon>
        <taxon>Parvularculaceae</taxon>
        <taxon>Hyphococcus</taxon>
    </lineage>
</organism>
<dbReference type="AlphaFoldDB" id="A0A2S7K8Q1"/>
<dbReference type="RefSeq" id="WP_104828522.1">
    <property type="nucleotide sequence ID" value="NZ_PJCH01000003.1"/>
</dbReference>
<proteinExistence type="predicted"/>
<dbReference type="EMBL" id="PJCH01000003">
    <property type="protein sequence ID" value="PQA88885.1"/>
    <property type="molecule type" value="Genomic_DNA"/>
</dbReference>
<protein>
    <submittedName>
        <fullName evidence="1">Uncharacterized protein</fullName>
    </submittedName>
</protein>
<keyword evidence="2" id="KW-1185">Reference proteome</keyword>